<protein>
    <submittedName>
        <fullName evidence="1">Uncharacterized protein</fullName>
    </submittedName>
</protein>
<comment type="caution">
    <text evidence="1">The sequence shown here is derived from an EMBL/GenBank/DDBJ whole genome shotgun (WGS) entry which is preliminary data.</text>
</comment>
<reference evidence="1" key="1">
    <citation type="journal article" date="2014" name="Front. Microbiol.">
        <title>High frequency of phylogenetically diverse reductive dehalogenase-homologous genes in deep subseafloor sedimentary metagenomes.</title>
        <authorList>
            <person name="Kawai M."/>
            <person name="Futagami T."/>
            <person name="Toyoda A."/>
            <person name="Takaki Y."/>
            <person name="Nishi S."/>
            <person name="Hori S."/>
            <person name="Arai W."/>
            <person name="Tsubouchi T."/>
            <person name="Morono Y."/>
            <person name="Uchiyama I."/>
            <person name="Ito T."/>
            <person name="Fujiyama A."/>
            <person name="Inagaki F."/>
            <person name="Takami H."/>
        </authorList>
    </citation>
    <scope>NUCLEOTIDE SEQUENCE</scope>
    <source>
        <strain evidence="1">Expedition CK06-06</strain>
    </source>
</reference>
<gene>
    <name evidence="1" type="ORF">S01H1_66650</name>
</gene>
<feature type="non-terminal residue" evidence="1">
    <location>
        <position position="250"/>
    </location>
</feature>
<proteinExistence type="predicted"/>
<accession>X0Y613</accession>
<name>X0Y613_9ZZZZ</name>
<sequence>AMNAASGGAQTVVTLLRSILGRIGVTPADADDPVHTILGQRDATADTTAGTASIMAILNAAVAGLGLVDGGATGFEADGTGHSLYKTLIAAEGVTTGAGSTATFVDTARTEGADYWNGNLIVSLTGSADGQMRTIVDDDGSGVLTVEPVLSAAPGTPIAYIILKAKCSDWIIGANNASNAYDSSTVAADEDGSVLERQEYVQTQLGYGVLEIEADAATTKTVIVDAAALTQATDDWWKGAMLVSKGEFRP</sequence>
<dbReference type="EMBL" id="BARS01044083">
    <property type="protein sequence ID" value="GAG32311.1"/>
    <property type="molecule type" value="Genomic_DNA"/>
</dbReference>
<dbReference type="AlphaFoldDB" id="X0Y613"/>
<organism evidence="1">
    <name type="scientific">marine sediment metagenome</name>
    <dbReference type="NCBI Taxonomy" id="412755"/>
    <lineage>
        <taxon>unclassified sequences</taxon>
        <taxon>metagenomes</taxon>
        <taxon>ecological metagenomes</taxon>
    </lineage>
</organism>
<feature type="non-terminal residue" evidence="1">
    <location>
        <position position="1"/>
    </location>
</feature>
<evidence type="ECO:0000313" key="1">
    <source>
        <dbReference type="EMBL" id="GAG32311.1"/>
    </source>
</evidence>